<dbReference type="AlphaFoldDB" id="A0A7J3MZ04"/>
<feature type="domain" description="PIN" evidence="2">
    <location>
        <begin position="3"/>
        <end position="120"/>
    </location>
</feature>
<gene>
    <name evidence="3" type="ORF">ENU64_04595</name>
</gene>
<proteinExistence type="predicted"/>
<dbReference type="PANTHER" id="PTHR35901">
    <property type="entry name" value="RIBONUCLEASE VAPC3"/>
    <property type="match status" value="1"/>
</dbReference>
<dbReference type="PANTHER" id="PTHR35901:SF1">
    <property type="entry name" value="EXONUCLEASE VAPC9"/>
    <property type="match status" value="1"/>
</dbReference>
<dbReference type="InterPro" id="IPR044153">
    <property type="entry name" value="PIN_Pae0151-like"/>
</dbReference>
<dbReference type="InterPro" id="IPR002716">
    <property type="entry name" value="PIN_dom"/>
</dbReference>
<dbReference type="SUPFAM" id="SSF88723">
    <property type="entry name" value="PIN domain-like"/>
    <property type="match status" value="1"/>
</dbReference>
<dbReference type="InterPro" id="IPR051619">
    <property type="entry name" value="TypeII_TA_RNase_PINc/VapC"/>
</dbReference>
<dbReference type="Pfam" id="PF01850">
    <property type="entry name" value="PIN"/>
    <property type="match status" value="1"/>
</dbReference>
<sequence length="132" mass="14988">MRVIDSSSLAKFFSREEGWDKVKELMIEGVVILDLGIKEVVNTLWKKVLKNEMSYGIAQTIIKDLTEEKAIPIINQEKFIAQAFALAVNEKITVYDALFIVAAKELKIELITSDRKQMDVALRNGVKVVFIE</sequence>
<reference evidence="3" key="1">
    <citation type="journal article" date="2020" name="mSystems">
        <title>Genome- and Community-Level Interaction Insights into Carbon Utilization and Element Cycling Functions of Hydrothermarchaeota in Hydrothermal Sediment.</title>
        <authorList>
            <person name="Zhou Z."/>
            <person name="Liu Y."/>
            <person name="Xu W."/>
            <person name="Pan J."/>
            <person name="Luo Z.H."/>
            <person name="Li M."/>
        </authorList>
    </citation>
    <scope>NUCLEOTIDE SEQUENCE [LARGE SCALE GENOMIC DNA]</scope>
    <source>
        <strain evidence="3">SpSt-688</strain>
    </source>
</reference>
<evidence type="ECO:0000256" key="1">
    <source>
        <dbReference type="ARBA" id="ARBA00022842"/>
    </source>
</evidence>
<organism evidence="3">
    <name type="scientific">Ignisphaera aggregans</name>
    <dbReference type="NCBI Taxonomy" id="334771"/>
    <lineage>
        <taxon>Archaea</taxon>
        <taxon>Thermoproteota</taxon>
        <taxon>Thermoprotei</taxon>
        <taxon>Desulfurococcales</taxon>
        <taxon>Desulfurococcaceae</taxon>
        <taxon>Ignisphaera</taxon>
    </lineage>
</organism>
<accession>A0A7J3MZ04</accession>
<protein>
    <submittedName>
        <fullName evidence="3">PIN domain-containing protein</fullName>
    </submittedName>
</protein>
<comment type="caution">
    <text evidence="3">The sequence shown here is derived from an EMBL/GenBank/DDBJ whole genome shotgun (WGS) entry which is preliminary data.</text>
</comment>
<dbReference type="InterPro" id="IPR029060">
    <property type="entry name" value="PIN-like_dom_sf"/>
</dbReference>
<dbReference type="EMBL" id="DTDH01000141">
    <property type="protein sequence ID" value="HGT98690.1"/>
    <property type="molecule type" value="Genomic_DNA"/>
</dbReference>
<dbReference type="CDD" id="cd09873">
    <property type="entry name" value="PIN_Pae0151-like"/>
    <property type="match status" value="1"/>
</dbReference>
<dbReference type="Gene3D" id="3.40.50.1010">
    <property type="entry name" value="5'-nuclease"/>
    <property type="match status" value="1"/>
</dbReference>
<name>A0A7J3MZ04_9CREN</name>
<evidence type="ECO:0000259" key="2">
    <source>
        <dbReference type="Pfam" id="PF01850"/>
    </source>
</evidence>
<keyword evidence="1" id="KW-0460">Magnesium</keyword>
<evidence type="ECO:0000313" key="3">
    <source>
        <dbReference type="EMBL" id="HGT98690.1"/>
    </source>
</evidence>